<feature type="transmembrane region" description="Helical" evidence="7">
    <location>
        <begin position="24"/>
        <end position="54"/>
    </location>
</feature>
<feature type="domain" description="Mechanosensitive ion channel MscS C-terminal" evidence="9">
    <location>
        <begin position="341"/>
        <end position="403"/>
    </location>
</feature>
<dbReference type="InterPro" id="IPR030192">
    <property type="entry name" value="YbdG"/>
</dbReference>
<proteinExistence type="inferred from homology"/>
<keyword evidence="11" id="KW-1185">Reference proteome</keyword>
<feature type="transmembrane region" description="Helical" evidence="7">
    <location>
        <begin position="111"/>
        <end position="129"/>
    </location>
</feature>
<evidence type="ECO:0000313" key="10">
    <source>
        <dbReference type="EMBL" id="GAA3711334.1"/>
    </source>
</evidence>
<feature type="transmembrane region" description="Helical" evidence="7">
    <location>
        <begin position="74"/>
        <end position="91"/>
    </location>
</feature>
<dbReference type="Proteomes" id="UP001501479">
    <property type="component" value="Unassembled WGS sequence"/>
</dbReference>
<keyword evidence="3 7" id="KW-0812">Transmembrane</keyword>
<evidence type="ECO:0000256" key="1">
    <source>
        <dbReference type="ARBA" id="ARBA00004127"/>
    </source>
</evidence>
<comment type="caution">
    <text evidence="10">The sequence shown here is derived from an EMBL/GenBank/DDBJ whole genome shotgun (WGS) entry which is preliminary data.</text>
</comment>
<dbReference type="Pfam" id="PF00924">
    <property type="entry name" value="MS_channel_2nd"/>
    <property type="match status" value="1"/>
</dbReference>
<feature type="transmembrane region" description="Helical" evidence="7">
    <location>
        <begin position="173"/>
        <end position="189"/>
    </location>
</feature>
<comment type="subcellular location">
    <subcellularLocation>
        <location evidence="1">Endomembrane system</location>
        <topology evidence="1">Multi-pass membrane protein</topology>
    </subcellularLocation>
</comment>
<keyword evidence="4 7" id="KW-1133">Transmembrane helix</keyword>
<dbReference type="PANTHER" id="PTHR30414">
    <property type="entry name" value="MINICONDUCTANCE MECHANOSENSITIVE CHANNEL YBDG"/>
    <property type="match status" value="1"/>
</dbReference>
<evidence type="ECO:0000256" key="2">
    <source>
        <dbReference type="ARBA" id="ARBA00008017"/>
    </source>
</evidence>
<protein>
    <submittedName>
        <fullName evidence="10">Mechanosensitive ion channel</fullName>
    </submittedName>
</protein>
<evidence type="ECO:0000256" key="5">
    <source>
        <dbReference type="ARBA" id="ARBA00023136"/>
    </source>
</evidence>
<dbReference type="Pfam" id="PF21082">
    <property type="entry name" value="MS_channel_3rd"/>
    <property type="match status" value="1"/>
</dbReference>
<dbReference type="Gene3D" id="2.30.30.60">
    <property type="match status" value="1"/>
</dbReference>
<feature type="region of interest" description="Disordered" evidence="6">
    <location>
        <begin position="414"/>
        <end position="433"/>
    </location>
</feature>
<gene>
    <name evidence="10" type="ORF">GCM10022421_18380</name>
</gene>
<evidence type="ECO:0000259" key="8">
    <source>
        <dbReference type="Pfam" id="PF00924"/>
    </source>
</evidence>
<dbReference type="SUPFAM" id="SSF50182">
    <property type="entry name" value="Sm-like ribonucleoproteins"/>
    <property type="match status" value="1"/>
</dbReference>
<evidence type="ECO:0000259" key="9">
    <source>
        <dbReference type="Pfam" id="PF21082"/>
    </source>
</evidence>
<comment type="similarity">
    <text evidence="2">Belongs to the MscS (TC 1.A.23) family.</text>
</comment>
<sequence length="433" mass="48713">MDEVKDLKGLIMPWLKAYIPEYSALAYTAAVLLLIGIISVAIHFILHRVVLTWVGSRARIARQVWRQAFFERKLFNRLALTLQGIIIYIQAGLWLSSSSVLLPVIQTMTNLWILLYGLLSLFSLLDALLDIFKQKPAMRNFPFRGIFQSVKLIASIFIGLLIISTLIGKSPLILLSGLGAMTAVLMLVFKDPILGLVAGIQLSANDMLSVGDWLEMSKYGADGAVIDIGLTTVKVQNWDNTITTIPTYALISDSFKNWRGMSESGGRRIKRSLLVDSSSVRFLDEEDVRRLQRAHLLAPYLEQKIQEVSRYNSEQQLDLSSQVNGRRLTNLGTFRAYLDVFLKHHPDIHQQMTLMVRQLAPTANGIPMEIYAFTNTTSWVKYEGIQSDIFDHVFAVLQEFGLRVHQAPSGYDMRSLGREPAVEAEQKGIRQAG</sequence>
<evidence type="ECO:0000256" key="7">
    <source>
        <dbReference type="SAM" id="Phobius"/>
    </source>
</evidence>
<evidence type="ECO:0000256" key="6">
    <source>
        <dbReference type="SAM" id="MobiDB-lite"/>
    </source>
</evidence>
<accession>A0ABP7DXK5</accession>
<evidence type="ECO:0000313" key="11">
    <source>
        <dbReference type="Proteomes" id="UP001501479"/>
    </source>
</evidence>
<name>A0ABP7DXK5_9GAMM</name>
<feature type="transmembrane region" description="Helical" evidence="7">
    <location>
        <begin position="150"/>
        <end position="167"/>
    </location>
</feature>
<keyword evidence="5 7" id="KW-0472">Membrane</keyword>
<evidence type="ECO:0000256" key="4">
    <source>
        <dbReference type="ARBA" id="ARBA00022989"/>
    </source>
</evidence>
<dbReference type="InterPro" id="IPR049278">
    <property type="entry name" value="MS_channel_C"/>
</dbReference>
<dbReference type="EMBL" id="BAABDS010000027">
    <property type="protein sequence ID" value="GAA3711334.1"/>
    <property type="molecule type" value="Genomic_DNA"/>
</dbReference>
<dbReference type="InterPro" id="IPR006685">
    <property type="entry name" value="MscS_channel_2nd"/>
</dbReference>
<dbReference type="PANTHER" id="PTHR30414:SF0">
    <property type="entry name" value="MINICONDUCTANCE MECHANOSENSITIVE CHANNEL YBDG"/>
    <property type="match status" value="1"/>
</dbReference>
<feature type="compositionally biased region" description="Basic and acidic residues" evidence="6">
    <location>
        <begin position="415"/>
        <end position="433"/>
    </location>
</feature>
<feature type="domain" description="Mechanosensitive ion channel MscS" evidence="8">
    <location>
        <begin position="191"/>
        <end position="259"/>
    </location>
</feature>
<dbReference type="InterPro" id="IPR010920">
    <property type="entry name" value="LSM_dom_sf"/>
</dbReference>
<reference evidence="11" key="1">
    <citation type="journal article" date="2019" name="Int. J. Syst. Evol. Microbiol.">
        <title>The Global Catalogue of Microorganisms (GCM) 10K type strain sequencing project: providing services to taxonomists for standard genome sequencing and annotation.</title>
        <authorList>
            <consortium name="The Broad Institute Genomics Platform"/>
            <consortium name="The Broad Institute Genome Sequencing Center for Infectious Disease"/>
            <person name="Wu L."/>
            <person name="Ma J."/>
        </authorList>
    </citation>
    <scope>NUCLEOTIDE SEQUENCE [LARGE SCALE GENOMIC DNA]</scope>
    <source>
        <strain evidence="11">JCM 17329</strain>
    </source>
</reference>
<organism evidence="10 11">
    <name type="scientific">Oceanisphaera sediminis</name>
    <dbReference type="NCBI Taxonomy" id="981381"/>
    <lineage>
        <taxon>Bacteria</taxon>
        <taxon>Pseudomonadati</taxon>
        <taxon>Pseudomonadota</taxon>
        <taxon>Gammaproteobacteria</taxon>
        <taxon>Aeromonadales</taxon>
        <taxon>Aeromonadaceae</taxon>
        <taxon>Oceanisphaera</taxon>
    </lineage>
</organism>
<evidence type="ECO:0000256" key="3">
    <source>
        <dbReference type="ARBA" id="ARBA00022692"/>
    </source>
</evidence>
<dbReference type="InterPro" id="IPR023408">
    <property type="entry name" value="MscS_beta-dom_sf"/>
</dbReference>